<feature type="domain" description="CinA C-terminal" evidence="1">
    <location>
        <begin position="21"/>
        <end position="166"/>
    </location>
</feature>
<dbReference type="EMBL" id="JAPFRD010000002">
    <property type="protein sequence ID" value="MCW8106952.1"/>
    <property type="molecule type" value="Genomic_DNA"/>
</dbReference>
<proteinExistence type="predicted"/>
<dbReference type="Gene3D" id="3.90.950.20">
    <property type="entry name" value="CinA-like"/>
    <property type="match status" value="1"/>
</dbReference>
<evidence type="ECO:0000313" key="2">
    <source>
        <dbReference type="EMBL" id="MCW8106952.1"/>
    </source>
</evidence>
<accession>A0ABT3P2G8</accession>
<protein>
    <submittedName>
        <fullName evidence="2">Nicotinamide-nucleotide amidohydrolase family protein</fullName>
    </submittedName>
</protein>
<evidence type="ECO:0000313" key="3">
    <source>
        <dbReference type="Proteomes" id="UP001142810"/>
    </source>
</evidence>
<dbReference type="NCBIfam" id="TIGR00199">
    <property type="entry name" value="PncC_domain"/>
    <property type="match status" value="1"/>
</dbReference>
<gene>
    <name evidence="2" type="ORF">OPS25_00360</name>
</gene>
<keyword evidence="3" id="KW-1185">Reference proteome</keyword>
<dbReference type="Proteomes" id="UP001142810">
    <property type="component" value="Unassembled WGS sequence"/>
</dbReference>
<dbReference type="RefSeq" id="WP_265615656.1">
    <property type="nucleotide sequence ID" value="NZ_JAPFRD010000002.1"/>
</dbReference>
<sequence>MSELFSSLSVQESSSDKIISIGKLLKARAWHISCAESCTGGGLAYYFTSVAGSSEWFRQSWVTYSNEAKQRLLGVTSQTLNQFGAVSEQTVKEMAAGCAQNAQAHVGIAVSGIAGPGGGSVEKPVGTVWFGFWIAGETIQLHRVFSGDRNAVRNQAIAFCIGYLHQWLVDHPH</sequence>
<dbReference type="InterPro" id="IPR036653">
    <property type="entry name" value="CinA-like_C"/>
</dbReference>
<comment type="caution">
    <text evidence="2">The sequence shown here is derived from an EMBL/GenBank/DDBJ whole genome shotgun (WGS) entry which is preliminary data.</text>
</comment>
<dbReference type="SUPFAM" id="SSF142433">
    <property type="entry name" value="CinA-like"/>
    <property type="match status" value="1"/>
</dbReference>
<dbReference type="InterPro" id="IPR008136">
    <property type="entry name" value="CinA_C"/>
</dbReference>
<organism evidence="2 3">
    <name type="scientific">Alteromonas aquimaris</name>
    <dbReference type="NCBI Taxonomy" id="2998417"/>
    <lineage>
        <taxon>Bacteria</taxon>
        <taxon>Pseudomonadati</taxon>
        <taxon>Pseudomonadota</taxon>
        <taxon>Gammaproteobacteria</taxon>
        <taxon>Alteromonadales</taxon>
        <taxon>Alteromonadaceae</taxon>
        <taxon>Alteromonas/Salinimonas group</taxon>
        <taxon>Alteromonas</taxon>
    </lineage>
</organism>
<name>A0ABT3P2G8_9ALTE</name>
<dbReference type="Pfam" id="PF02464">
    <property type="entry name" value="CinA"/>
    <property type="match status" value="1"/>
</dbReference>
<evidence type="ECO:0000259" key="1">
    <source>
        <dbReference type="Pfam" id="PF02464"/>
    </source>
</evidence>
<reference evidence="2" key="1">
    <citation type="submission" date="2022-11" db="EMBL/GenBank/DDBJ databases">
        <title>Alteromonas sp. nov., isolated from sea water of the Qingdao.</title>
        <authorList>
            <person name="Wang Q."/>
        </authorList>
    </citation>
    <scope>NUCLEOTIDE SEQUENCE</scope>
    <source>
        <strain evidence="2">ASW11-7</strain>
    </source>
</reference>